<feature type="transmembrane region" description="Helical" evidence="2">
    <location>
        <begin position="118"/>
        <end position="141"/>
    </location>
</feature>
<evidence type="ECO:0000313" key="4">
    <source>
        <dbReference type="EMBL" id="SJN36754.1"/>
    </source>
</evidence>
<evidence type="ECO:0000313" key="7">
    <source>
        <dbReference type="Proteomes" id="UP000297477"/>
    </source>
</evidence>
<evidence type="ECO:0000313" key="6">
    <source>
        <dbReference type="Proteomes" id="UP000196230"/>
    </source>
</evidence>
<reference evidence="4 6" key="1">
    <citation type="submission" date="2017-02" db="EMBL/GenBank/DDBJ databases">
        <authorList>
            <person name="Peterson S.W."/>
        </authorList>
    </citation>
    <scope>NUCLEOTIDE SEQUENCE [LARGE SCALE GENOMIC DNA]</scope>
    <source>
        <strain evidence="4 6">2B3F</strain>
    </source>
</reference>
<dbReference type="RefSeq" id="WP_067192321.1">
    <property type="nucleotide sequence ID" value="NZ_CP126965.1"/>
</dbReference>
<feature type="transmembrane region" description="Helical" evidence="2">
    <location>
        <begin position="57"/>
        <end position="80"/>
    </location>
</feature>
<feature type="compositionally biased region" description="Polar residues" evidence="1">
    <location>
        <begin position="1"/>
        <end position="10"/>
    </location>
</feature>
<dbReference type="OrthoDB" id="3240216at2"/>
<dbReference type="EMBL" id="SPKT01000039">
    <property type="protein sequence ID" value="TFH97847.1"/>
    <property type="molecule type" value="Genomic_DNA"/>
</dbReference>
<accession>A0A1R4JXX7</accession>
<dbReference type="EMBL" id="FUKP01000071">
    <property type="protein sequence ID" value="SJN36754.1"/>
    <property type="molecule type" value="Genomic_DNA"/>
</dbReference>
<name>A0A1R4JXX7_9MICC</name>
<feature type="domain" description="DUF3566" evidence="3">
    <location>
        <begin position="40"/>
        <end position="157"/>
    </location>
</feature>
<keyword evidence="2" id="KW-0812">Transmembrane</keyword>
<evidence type="ECO:0000313" key="5">
    <source>
        <dbReference type="EMBL" id="TFH97847.1"/>
    </source>
</evidence>
<evidence type="ECO:0000256" key="1">
    <source>
        <dbReference type="SAM" id="MobiDB-lite"/>
    </source>
</evidence>
<evidence type="ECO:0000259" key="3">
    <source>
        <dbReference type="Pfam" id="PF12089"/>
    </source>
</evidence>
<dbReference type="Pfam" id="PF12089">
    <property type="entry name" value="DUF3566"/>
    <property type="match status" value="1"/>
</dbReference>
<feature type="region of interest" description="Disordered" evidence="1">
    <location>
        <begin position="1"/>
        <end position="35"/>
    </location>
</feature>
<keyword evidence="7" id="KW-1185">Reference proteome</keyword>
<keyword evidence="2" id="KW-1133">Transmembrane helix</keyword>
<sequence length="158" mass="16254">MSTSASSRPQSGAAGTRSARPAQRTGKEGLVRSAPKAKQRRARLIVSRVDIWSAMKLGFLLSVALGIITVIGAVGLYSLMHLAGIFDRVNDVLGTVLGAESGNYTVQHLAPLGTVASLATIVAVMNVVLLTLLSVVLAALYNVSAALVGGLGVTLTDD</sequence>
<keyword evidence="2" id="KW-0472">Membrane</keyword>
<organism evidence="4 6">
    <name type="scientific">Micrococcus lylae</name>
    <dbReference type="NCBI Taxonomy" id="1273"/>
    <lineage>
        <taxon>Bacteria</taxon>
        <taxon>Bacillati</taxon>
        <taxon>Actinomycetota</taxon>
        <taxon>Actinomycetes</taxon>
        <taxon>Micrococcales</taxon>
        <taxon>Micrococcaceae</taxon>
        <taxon>Micrococcus</taxon>
    </lineage>
</organism>
<proteinExistence type="predicted"/>
<protein>
    <submittedName>
        <fullName evidence="5">DUF3566 domain-containing protein</fullName>
    </submittedName>
</protein>
<reference evidence="5 7" key="2">
    <citation type="submission" date="2019-03" db="EMBL/GenBank/DDBJ databases">
        <title>Reclassification of Micrococcus aloeverae and Micrococcus yunnanensis as later heterotypic synonyms of Micrococcus luteus.</title>
        <authorList>
            <person name="Huang C.-H."/>
        </authorList>
    </citation>
    <scope>NUCLEOTIDE SEQUENCE [LARGE SCALE GENOMIC DNA]</scope>
    <source>
        <strain evidence="5 7">BCRC 12151</strain>
    </source>
</reference>
<dbReference type="Proteomes" id="UP000297477">
    <property type="component" value="Unassembled WGS sequence"/>
</dbReference>
<dbReference type="AlphaFoldDB" id="A0A1R4JXX7"/>
<evidence type="ECO:0000256" key="2">
    <source>
        <dbReference type="SAM" id="Phobius"/>
    </source>
</evidence>
<dbReference type="Proteomes" id="UP000196230">
    <property type="component" value="Unassembled WGS sequence"/>
</dbReference>
<gene>
    <name evidence="5" type="ORF">E4A49_11590</name>
    <name evidence="4" type="ORF">FM125_11225</name>
</gene>
<dbReference type="InterPro" id="IPR021949">
    <property type="entry name" value="DUF3566_TM"/>
</dbReference>